<dbReference type="OrthoDB" id="6406561at2759"/>
<dbReference type="EMBL" id="KK116403">
    <property type="protein sequence ID" value="KFM67699.1"/>
    <property type="molecule type" value="Genomic_DNA"/>
</dbReference>
<protein>
    <submittedName>
        <fullName evidence="2">Uncharacterized protein</fullName>
    </submittedName>
</protein>
<evidence type="ECO:0000313" key="2">
    <source>
        <dbReference type="EMBL" id="KFM67699.1"/>
    </source>
</evidence>
<feature type="non-terminal residue" evidence="2">
    <location>
        <position position="87"/>
    </location>
</feature>
<dbReference type="AlphaFoldDB" id="A0A087TRG0"/>
<sequence length="87" mass="9519">MKVLIVLAFCSFLAAQSSFAEECEYTMAKMCSLTPGATYNERGCWYTCRIKAEFEVFSGTRINGSPCKSIIGGVDGVCKHGLCFPNE</sequence>
<keyword evidence="1" id="KW-0732">Signal</keyword>
<dbReference type="OMA" id="CRIKAEF"/>
<feature type="signal peptide" evidence="1">
    <location>
        <begin position="1"/>
        <end position="20"/>
    </location>
</feature>
<accession>A0A087TRG0</accession>
<feature type="chain" id="PRO_5001829894" evidence="1">
    <location>
        <begin position="21"/>
        <end position="87"/>
    </location>
</feature>
<organism evidence="2 3">
    <name type="scientific">Stegodyphus mimosarum</name>
    <name type="common">African social velvet spider</name>
    <dbReference type="NCBI Taxonomy" id="407821"/>
    <lineage>
        <taxon>Eukaryota</taxon>
        <taxon>Metazoa</taxon>
        <taxon>Ecdysozoa</taxon>
        <taxon>Arthropoda</taxon>
        <taxon>Chelicerata</taxon>
        <taxon>Arachnida</taxon>
        <taxon>Araneae</taxon>
        <taxon>Araneomorphae</taxon>
        <taxon>Entelegynae</taxon>
        <taxon>Eresoidea</taxon>
        <taxon>Eresidae</taxon>
        <taxon>Stegodyphus</taxon>
    </lineage>
</organism>
<gene>
    <name evidence="2" type="ORF">X975_07103</name>
</gene>
<dbReference type="Proteomes" id="UP000054359">
    <property type="component" value="Unassembled WGS sequence"/>
</dbReference>
<name>A0A087TRG0_STEMI</name>
<proteinExistence type="predicted"/>
<evidence type="ECO:0000256" key="1">
    <source>
        <dbReference type="SAM" id="SignalP"/>
    </source>
</evidence>
<evidence type="ECO:0000313" key="3">
    <source>
        <dbReference type="Proteomes" id="UP000054359"/>
    </source>
</evidence>
<keyword evidence="3" id="KW-1185">Reference proteome</keyword>
<reference evidence="2 3" key="1">
    <citation type="submission" date="2013-11" db="EMBL/GenBank/DDBJ databases">
        <title>Genome sequencing of Stegodyphus mimosarum.</title>
        <authorList>
            <person name="Bechsgaard J."/>
        </authorList>
    </citation>
    <scope>NUCLEOTIDE SEQUENCE [LARGE SCALE GENOMIC DNA]</scope>
</reference>